<evidence type="ECO:0000259" key="14">
    <source>
        <dbReference type="Pfam" id="PF02867"/>
    </source>
</evidence>
<keyword evidence="6" id="KW-0067">ATP-binding</keyword>
<comment type="caution">
    <text evidence="15">The sequence shown here is derived from an EMBL/GenBank/DDBJ whole genome shotgun (WGS) entry which is preliminary data.</text>
</comment>
<dbReference type="Proteomes" id="UP000078390">
    <property type="component" value="Unassembled WGS sequence"/>
</dbReference>
<dbReference type="EMBL" id="LWLG01000006">
    <property type="protein sequence ID" value="OAQ20835.1"/>
    <property type="molecule type" value="Genomic_DNA"/>
</dbReference>
<evidence type="ECO:0000256" key="9">
    <source>
        <dbReference type="ARBA" id="ARBA00023157"/>
    </source>
</evidence>
<keyword evidence="10 12" id="KW-0170">Cobalt</keyword>
<dbReference type="UniPathway" id="UPA00326"/>
<evidence type="ECO:0000256" key="3">
    <source>
        <dbReference type="ARBA" id="ARBA00022628"/>
    </source>
</evidence>
<keyword evidence="4 12" id="KW-0237">DNA synthesis</keyword>
<dbReference type="FunFam" id="3.20.70.20:FF:000018">
    <property type="entry name" value="Vitamin B12-dependent ribonucleotide reductase"/>
    <property type="match status" value="1"/>
</dbReference>
<evidence type="ECO:0000256" key="6">
    <source>
        <dbReference type="ARBA" id="ARBA00022840"/>
    </source>
</evidence>
<dbReference type="InterPro" id="IPR013509">
    <property type="entry name" value="RNR_lsu_N"/>
</dbReference>
<keyword evidence="9" id="KW-1015">Disulfide bond</keyword>
<keyword evidence="16" id="KW-1185">Reference proteome</keyword>
<evidence type="ECO:0000256" key="2">
    <source>
        <dbReference type="ARBA" id="ARBA00007405"/>
    </source>
</evidence>
<protein>
    <recommendedName>
        <fullName evidence="12">Vitamin B12-dependent ribonucleotide reductase</fullName>
        <ecNumber evidence="12">1.17.4.1</ecNumber>
    </recommendedName>
</protein>
<gene>
    <name evidence="15" type="ORF">TDIS_1124</name>
</gene>
<dbReference type="RefSeq" id="WP_068670184.1">
    <property type="nucleotide sequence ID" value="NZ_LWLG01000006.1"/>
</dbReference>
<sequence length="599" mass="67090">MKFPKTDLPLREPALLVLAYRYLVKDENGEVVETPEEMFWRVARTVAEAESFFGEDPEPWAEKFYHLMASLDFLPNSPTLMNAGLPLGQLSACFVLPIEDSLASIFETLKNAALIHKSGGGTGFSFSRIRPKGDVVRSTQGVASGPVSFMRVFNAATEAIKQGGKRRGANMGILRIDHPDIEDFILVKRDFKELTNFNLSVALTDAFMEALRKDDYFSLINPRTQKEVRRVRARRLFDLLVESAWLTGDPGVIFIDTINRDNPTPLLSEIESTNPCSEQPLLPYESCNLGSINLSRFVKEGQVDYVRLKEVVHLAVRFLDNVIEVNRFPLPQIARITRLNRKIGLGVMGFADLLIRLEIPYTSREAVRLAEEIMAFIERESVAASMELGQKRGSFPAYAGSVWDKPETPHMRNATTTTIAPTGTLSLIAGTSSGIEPLFALIYRRRAFDGAEWTEVHDLFLEALAHYGLSSQDIVSEILEKGSLRKISGVPEKLKKLFVTALEIPPEQHLAVQAAFQRHTHNAVSKTINLPENATKEEVAHIYLKAYEMGLKGVTVYRYGSRPEQVLRLPKDKCPDCGNTLKNREYCLLCENCGYSECG</sequence>
<dbReference type="GO" id="GO:0031419">
    <property type="term" value="F:cobalamin binding"/>
    <property type="evidence" value="ECO:0007669"/>
    <property type="project" value="UniProtKB-KW"/>
</dbReference>
<feature type="domain" description="Ribonucleotide reductase large subunit C-terminal" evidence="14">
    <location>
        <begin position="91"/>
        <end position="557"/>
    </location>
</feature>
<dbReference type="AlphaFoldDB" id="A0A179D450"/>
<name>A0A179D450_9BACT</name>
<dbReference type="Pfam" id="PF02867">
    <property type="entry name" value="Ribonuc_red_lgC"/>
    <property type="match status" value="1"/>
</dbReference>
<comment type="similarity">
    <text evidence="2 12">Belongs to the ribonucleoside diphosphate reductase class-2 family.</text>
</comment>
<comment type="catalytic activity">
    <reaction evidence="11 12">
        <text>a 2'-deoxyribonucleoside 5'-diphosphate + [thioredoxin]-disulfide + H2O = a ribonucleoside 5'-diphosphate + [thioredoxin]-dithiol</text>
        <dbReference type="Rhea" id="RHEA:23252"/>
        <dbReference type="Rhea" id="RHEA-COMP:10698"/>
        <dbReference type="Rhea" id="RHEA-COMP:10700"/>
        <dbReference type="ChEBI" id="CHEBI:15377"/>
        <dbReference type="ChEBI" id="CHEBI:29950"/>
        <dbReference type="ChEBI" id="CHEBI:50058"/>
        <dbReference type="ChEBI" id="CHEBI:57930"/>
        <dbReference type="ChEBI" id="CHEBI:73316"/>
        <dbReference type="EC" id="1.17.4.1"/>
    </reaction>
</comment>
<keyword evidence="5 12" id="KW-0547">Nucleotide-binding</keyword>
<evidence type="ECO:0000256" key="8">
    <source>
        <dbReference type="ARBA" id="ARBA00023116"/>
    </source>
</evidence>
<proteinExistence type="inferred from homology"/>
<dbReference type="InterPro" id="IPR008926">
    <property type="entry name" value="RNR_R1-su_N"/>
</dbReference>
<reference evidence="15 16" key="1">
    <citation type="submission" date="2016-04" db="EMBL/GenBank/DDBJ databases">
        <title>Genome analysis of Thermosulfurimonas dismutans, the first thermophilic sulfur-disproportionating bacterium of the phylum Thermodesulfobacteria.</title>
        <authorList>
            <person name="Mardanov A.V."/>
            <person name="Beletsky A.V."/>
            <person name="Kadnikov V.V."/>
            <person name="Slobodkin A.I."/>
            <person name="Ravin N.V."/>
        </authorList>
    </citation>
    <scope>NUCLEOTIDE SEQUENCE [LARGE SCALE GENOMIC DNA]</scope>
    <source>
        <strain evidence="15 16">S95</strain>
    </source>
</reference>
<comment type="function">
    <text evidence="12">Catalyzes the reduction of ribonucleotides to deoxyribonucleotides. May function to provide a pool of deoxyribonucleotide precursors for DNA repair during oxygen limitation and/or for immediate growth after restoration of oxygen.</text>
</comment>
<comment type="cofactor">
    <cofactor evidence="1 12">
        <name>adenosylcob(III)alamin</name>
        <dbReference type="ChEBI" id="CHEBI:18408"/>
    </cofactor>
</comment>
<dbReference type="GO" id="GO:0071897">
    <property type="term" value="P:DNA biosynthetic process"/>
    <property type="evidence" value="ECO:0007669"/>
    <property type="project" value="UniProtKB-KW"/>
</dbReference>
<evidence type="ECO:0000259" key="13">
    <source>
        <dbReference type="Pfam" id="PF00317"/>
    </source>
</evidence>
<dbReference type="SUPFAM" id="SSF48168">
    <property type="entry name" value="R1 subunit of ribonucleotide reductase, N-terminal domain"/>
    <property type="match status" value="1"/>
</dbReference>
<organism evidence="15 16">
    <name type="scientific">Thermosulfurimonas dismutans</name>
    <dbReference type="NCBI Taxonomy" id="999894"/>
    <lineage>
        <taxon>Bacteria</taxon>
        <taxon>Pseudomonadati</taxon>
        <taxon>Thermodesulfobacteriota</taxon>
        <taxon>Thermodesulfobacteria</taxon>
        <taxon>Thermodesulfobacteriales</taxon>
        <taxon>Thermodesulfobacteriaceae</taxon>
        <taxon>Thermosulfurimonas</taxon>
    </lineage>
</organism>
<dbReference type="NCBIfam" id="TIGR02504">
    <property type="entry name" value="NrdJ_Z"/>
    <property type="match status" value="1"/>
</dbReference>
<evidence type="ECO:0000256" key="10">
    <source>
        <dbReference type="ARBA" id="ARBA00023285"/>
    </source>
</evidence>
<dbReference type="PATRIC" id="fig|999894.6.peg.1119"/>
<dbReference type="PANTHER" id="PTHR43371">
    <property type="entry name" value="VITAMIN B12-DEPENDENT RIBONUCLEOTIDE REDUCTASE"/>
    <property type="match status" value="1"/>
</dbReference>
<dbReference type="GO" id="GO:0004748">
    <property type="term" value="F:ribonucleoside-diphosphate reductase activity, thioredoxin disulfide as acceptor"/>
    <property type="evidence" value="ECO:0007669"/>
    <property type="project" value="UniProtKB-EC"/>
</dbReference>
<dbReference type="InterPro" id="IPR050862">
    <property type="entry name" value="RdRp_reductase_class-2"/>
</dbReference>
<dbReference type="GO" id="GO:0005524">
    <property type="term" value="F:ATP binding"/>
    <property type="evidence" value="ECO:0007669"/>
    <property type="project" value="UniProtKB-KW"/>
</dbReference>
<evidence type="ECO:0000313" key="16">
    <source>
        <dbReference type="Proteomes" id="UP000078390"/>
    </source>
</evidence>
<evidence type="ECO:0000256" key="11">
    <source>
        <dbReference type="ARBA" id="ARBA00047754"/>
    </source>
</evidence>
<evidence type="ECO:0000313" key="15">
    <source>
        <dbReference type="EMBL" id="OAQ20835.1"/>
    </source>
</evidence>
<dbReference type="InterPro" id="IPR013344">
    <property type="entry name" value="RNR_NrdJ/NrdZ"/>
</dbReference>
<dbReference type="PANTHER" id="PTHR43371:SF1">
    <property type="entry name" value="RIBONUCLEOSIDE-DIPHOSPHATE REDUCTASE"/>
    <property type="match status" value="1"/>
</dbReference>
<dbReference type="Gene3D" id="3.20.70.20">
    <property type="match status" value="1"/>
</dbReference>
<dbReference type="Pfam" id="PF00317">
    <property type="entry name" value="Ribonuc_red_lgN"/>
    <property type="match status" value="1"/>
</dbReference>
<dbReference type="GO" id="GO:0009263">
    <property type="term" value="P:deoxyribonucleotide biosynthetic process"/>
    <property type="evidence" value="ECO:0007669"/>
    <property type="project" value="UniProtKB-KW"/>
</dbReference>
<evidence type="ECO:0000256" key="5">
    <source>
        <dbReference type="ARBA" id="ARBA00022741"/>
    </source>
</evidence>
<evidence type="ECO:0000256" key="4">
    <source>
        <dbReference type="ARBA" id="ARBA00022634"/>
    </source>
</evidence>
<dbReference type="CDD" id="cd02888">
    <property type="entry name" value="RNR_II_dimer"/>
    <property type="match status" value="1"/>
</dbReference>
<dbReference type="InterPro" id="IPR000788">
    <property type="entry name" value="RNR_lg_C"/>
</dbReference>
<dbReference type="OrthoDB" id="9762933at2"/>
<accession>A0A179D450</accession>
<dbReference type="SUPFAM" id="SSF51998">
    <property type="entry name" value="PFL-like glycyl radical enzymes"/>
    <property type="match status" value="1"/>
</dbReference>
<dbReference type="EC" id="1.17.4.1" evidence="12"/>
<dbReference type="PRINTS" id="PR01183">
    <property type="entry name" value="RIBORDTASEM1"/>
</dbReference>
<evidence type="ECO:0000256" key="12">
    <source>
        <dbReference type="RuleBase" id="RU364064"/>
    </source>
</evidence>
<evidence type="ECO:0000256" key="7">
    <source>
        <dbReference type="ARBA" id="ARBA00023002"/>
    </source>
</evidence>
<keyword evidence="8" id="KW-0215">Deoxyribonucleotide synthesis</keyword>
<evidence type="ECO:0000256" key="1">
    <source>
        <dbReference type="ARBA" id="ARBA00001922"/>
    </source>
</evidence>
<keyword evidence="7 12" id="KW-0560">Oxidoreductase</keyword>
<dbReference type="STRING" id="999894.TDIS_1124"/>
<keyword evidence="3 12" id="KW-0846">Cobalamin</keyword>
<feature type="domain" description="Ribonucleotide reductase large subunit N-terminal" evidence="13">
    <location>
        <begin position="14"/>
        <end position="88"/>
    </location>
</feature>